<sequence>MATAEYYDIKDSLTEKPAGDKNAVEFPELIDYNDNCLRACPRILDPICAVDEMNPQEHKYFHNQCLMEYDNCRQSRAWKPTQMLLCIKDIDPVVRDDCMRACPLIYNPVCASDGKNYEIFGNQCSFGMENCLASGKWLEVRAEQCGL</sequence>
<evidence type="ECO:0000313" key="3">
    <source>
        <dbReference type="Proteomes" id="UP000037069"/>
    </source>
</evidence>
<evidence type="ECO:0000313" key="2">
    <source>
        <dbReference type="EMBL" id="KNC24523.1"/>
    </source>
</evidence>
<dbReference type="CDD" id="cd00104">
    <property type="entry name" value="KAZAL_FS"/>
    <property type="match status" value="1"/>
</dbReference>
<organism evidence="2 3">
    <name type="scientific">Lucilia cuprina</name>
    <name type="common">Green bottle fly</name>
    <name type="synonym">Australian sheep blowfly</name>
    <dbReference type="NCBI Taxonomy" id="7375"/>
    <lineage>
        <taxon>Eukaryota</taxon>
        <taxon>Metazoa</taxon>
        <taxon>Ecdysozoa</taxon>
        <taxon>Arthropoda</taxon>
        <taxon>Hexapoda</taxon>
        <taxon>Insecta</taxon>
        <taxon>Pterygota</taxon>
        <taxon>Neoptera</taxon>
        <taxon>Endopterygota</taxon>
        <taxon>Diptera</taxon>
        <taxon>Brachycera</taxon>
        <taxon>Muscomorpha</taxon>
        <taxon>Oestroidea</taxon>
        <taxon>Calliphoridae</taxon>
        <taxon>Luciliinae</taxon>
        <taxon>Lucilia</taxon>
    </lineage>
</organism>
<name>A0A0L0BWV8_LUCCU</name>
<dbReference type="Proteomes" id="UP000037069">
    <property type="component" value="Unassembled WGS sequence"/>
</dbReference>
<dbReference type="OMA" id="ICAVDEM"/>
<proteinExistence type="predicted"/>
<accession>A0A0L0BWV8</accession>
<dbReference type="Gene3D" id="3.30.60.30">
    <property type="match status" value="2"/>
</dbReference>
<dbReference type="SUPFAM" id="SSF100895">
    <property type="entry name" value="Kazal-type serine protease inhibitors"/>
    <property type="match status" value="2"/>
</dbReference>
<dbReference type="SMART" id="SM00280">
    <property type="entry name" value="KAZAL"/>
    <property type="match status" value="1"/>
</dbReference>
<dbReference type="InterPro" id="IPR036058">
    <property type="entry name" value="Kazal_dom_sf"/>
</dbReference>
<gene>
    <name evidence="2" type="ORF">FF38_08901</name>
</gene>
<feature type="domain" description="Kazal-like" evidence="1">
    <location>
        <begin position="92"/>
        <end position="147"/>
    </location>
</feature>
<dbReference type="InterPro" id="IPR002350">
    <property type="entry name" value="Kazal_dom"/>
</dbReference>
<dbReference type="EMBL" id="JRES01001220">
    <property type="protein sequence ID" value="KNC24523.1"/>
    <property type="molecule type" value="Genomic_DNA"/>
</dbReference>
<dbReference type="PROSITE" id="PS51465">
    <property type="entry name" value="KAZAL_2"/>
    <property type="match status" value="1"/>
</dbReference>
<dbReference type="OrthoDB" id="126772at2759"/>
<reference evidence="2 3" key="1">
    <citation type="journal article" date="2015" name="Nat. Commun.">
        <title>Lucilia cuprina genome unlocks parasitic fly biology to underpin future interventions.</title>
        <authorList>
            <person name="Anstead C.A."/>
            <person name="Korhonen P.K."/>
            <person name="Young N.D."/>
            <person name="Hall R.S."/>
            <person name="Jex A.R."/>
            <person name="Murali S.C."/>
            <person name="Hughes D.S."/>
            <person name="Lee S.F."/>
            <person name="Perry T."/>
            <person name="Stroehlein A.J."/>
            <person name="Ansell B.R."/>
            <person name="Breugelmans B."/>
            <person name="Hofmann A."/>
            <person name="Qu J."/>
            <person name="Dugan S."/>
            <person name="Lee S.L."/>
            <person name="Chao H."/>
            <person name="Dinh H."/>
            <person name="Han Y."/>
            <person name="Doddapaneni H.V."/>
            <person name="Worley K.C."/>
            <person name="Muzny D.M."/>
            <person name="Ioannidis P."/>
            <person name="Waterhouse R.M."/>
            <person name="Zdobnov E.M."/>
            <person name="James P.J."/>
            <person name="Bagnall N.H."/>
            <person name="Kotze A.C."/>
            <person name="Gibbs R.A."/>
            <person name="Richards S."/>
            <person name="Batterham P."/>
            <person name="Gasser R.B."/>
        </authorList>
    </citation>
    <scope>NUCLEOTIDE SEQUENCE [LARGE SCALE GENOMIC DNA]</scope>
    <source>
        <strain evidence="2 3">LS</strain>
        <tissue evidence="2">Full body</tissue>
    </source>
</reference>
<keyword evidence="3" id="KW-1185">Reference proteome</keyword>
<comment type="caution">
    <text evidence="2">The sequence shown here is derived from an EMBL/GenBank/DDBJ whole genome shotgun (WGS) entry which is preliminary data.</text>
</comment>
<evidence type="ECO:0000259" key="1">
    <source>
        <dbReference type="PROSITE" id="PS51465"/>
    </source>
</evidence>
<dbReference type="AlphaFoldDB" id="A0A0L0BWV8"/>
<dbReference type="Pfam" id="PF00050">
    <property type="entry name" value="Kazal_1"/>
    <property type="match status" value="1"/>
</dbReference>
<protein>
    <recommendedName>
        <fullName evidence="1">Kazal-like domain-containing protein</fullName>
    </recommendedName>
</protein>
<dbReference type="Pfam" id="PF07648">
    <property type="entry name" value="Kazal_2"/>
    <property type="match status" value="1"/>
</dbReference>